<gene>
    <name evidence="1" type="ORF">HY912_00490</name>
</gene>
<protein>
    <recommendedName>
        <fullName evidence="3">N-acetyltransferase domain-containing protein</fullName>
    </recommendedName>
</protein>
<sequence>MNTDKHFKVDFFRPEDAEGITALFRGVYGDGYPIRLFYDPQAIKSANETGEYYSIVARNAAGMVIGVEHLFRSAPFKNLYEAGAGLVSKEYRNQGVNKLLMAFVYDTLVPGNGGIEGTFGESVCNHIYMHKEVMARRHIETSLEVALMPAEAYDAERSATGRVAALGVFRCYKPKPHRIFLPKAYEEVLRFIYSGLDDQREIIVSDAGLPDAGSSELKIQIFDFARVARIAVHRAAADFESRLDELESEALGRNVVVFQIWLKLGQAWVGAVTDRLRDRGYFLGGALPRWFDDDGLLLQKLLCPPDFEGIKLLTDRSHQMLEIIKQDWSRAKSQIA</sequence>
<accession>A0A9D6UZK5</accession>
<dbReference type="Proteomes" id="UP000807825">
    <property type="component" value="Unassembled WGS sequence"/>
</dbReference>
<dbReference type="InterPro" id="IPR016181">
    <property type="entry name" value="Acyl_CoA_acyltransferase"/>
</dbReference>
<dbReference type="EMBL" id="JACRDE010000016">
    <property type="protein sequence ID" value="MBI5247945.1"/>
    <property type="molecule type" value="Genomic_DNA"/>
</dbReference>
<reference evidence="1" key="1">
    <citation type="submission" date="2020-07" db="EMBL/GenBank/DDBJ databases">
        <title>Huge and variable diversity of episymbiotic CPR bacteria and DPANN archaea in groundwater ecosystems.</title>
        <authorList>
            <person name="He C.Y."/>
            <person name="Keren R."/>
            <person name="Whittaker M."/>
            <person name="Farag I.F."/>
            <person name="Doudna J."/>
            <person name="Cate J.H.D."/>
            <person name="Banfield J.F."/>
        </authorList>
    </citation>
    <scope>NUCLEOTIDE SEQUENCE</scope>
    <source>
        <strain evidence="1">NC_groundwater_1664_Pr3_B-0.1um_52_9</strain>
    </source>
</reference>
<name>A0A9D6UZK5_9BACT</name>
<comment type="caution">
    <text evidence="1">The sequence shown here is derived from an EMBL/GenBank/DDBJ whole genome shotgun (WGS) entry which is preliminary data.</text>
</comment>
<evidence type="ECO:0000313" key="2">
    <source>
        <dbReference type="Proteomes" id="UP000807825"/>
    </source>
</evidence>
<dbReference type="SUPFAM" id="SSF55729">
    <property type="entry name" value="Acyl-CoA N-acyltransferases (Nat)"/>
    <property type="match status" value="1"/>
</dbReference>
<organism evidence="1 2">
    <name type="scientific">Desulfomonile tiedjei</name>
    <dbReference type="NCBI Taxonomy" id="2358"/>
    <lineage>
        <taxon>Bacteria</taxon>
        <taxon>Pseudomonadati</taxon>
        <taxon>Thermodesulfobacteriota</taxon>
        <taxon>Desulfomonilia</taxon>
        <taxon>Desulfomonilales</taxon>
        <taxon>Desulfomonilaceae</taxon>
        <taxon>Desulfomonile</taxon>
    </lineage>
</organism>
<dbReference type="AlphaFoldDB" id="A0A9D6UZK5"/>
<proteinExistence type="predicted"/>
<evidence type="ECO:0008006" key="3">
    <source>
        <dbReference type="Google" id="ProtNLM"/>
    </source>
</evidence>
<evidence type="ECO:0000313" key="1">
    <source>
        <dbReference type="EMBL" id="MBI5247945.1"/>
    </source>
</evidence>